<dbReference type="PANTHER" id="PTHR46564:SF1">
    <property type="entry name" value="TRANSPOSASE"/>
    <property type="match status" value="1"/>
</dbReference>
<dbReference type="AlphaFoldDB" id="A0A140KMV2"/>
<evidence type="ECO:0000313" key="2">
    <source>
        <dbReference type="EMBL" id="CDR87588.1"/>
    </source>
</evidence>
<sequence>MGGNWVPDIQQPELDFLEAQLVQVDTAVTLETLQAHMSTQFGVLYLITSIWHSITQKLQYRLKHMHLMLQNYNDNLCIHTCCAWCTQFLQEGLSLMDCVYVDESGFNLHQICMLKYACKGQHAIQVCPNCKGKNTSLVIAAAKEGIIAYDFKLGAYNSASFSAFIADVLIPALQHMGMCNKVIIMDNCRLHYNVSVHAAIGAAGHQLHFLPAYSPFLNAAEWVFAHIKPQMHKNRFNTWEYMVMRMQGEIKRITPEKTSGWIREVCRNALEALQSRPLGFMYAAQTYQEIRST</sequence>
<organism evidence="2">
    <name type="scientific">Sporisorium scitamineum</name>
    <dbReference type="NCBI Taxonomy" id="49012"/>
    <lineage>
        <taxon>Eukaryota</taxon>
        <taxon>Fungi</taxon>
        <taxon>Dikarya</taxon>
        <taxon>Basidiomycota</taxon>
        <taxon>Ustilaginomycotina</taxon>
        <taxon>Ustilaginomycetes</taxon>
        <taxon>Ustilaginales</taxon>
        <taxon>Ustilaginaceae</taxon>
        <taxon>Sporisorium</taxon>
    </lineage>
</organism>
<dbReference type="GO" id="GO:0003676">
    <property type="term" value="F:nucleic acid binding"/>
    <property type="evidence" value="ECO:0007669"/>
    <property type="project" value="InterPro"/>
</dbReference>
<gene>
    <name evidence="2" type="ORF">SPSC_03443</name>
</gene>
<dbReference type="OrthoDB" id="2554372at2759"/>
<dbReference type="InterPro" id="IPR036397">
    <property type="entry name" value="RNaseH_sf"/>
</dbReference>
<proteinExistence type="predicted"/>
<feature type="domain" description="Tc1-like transposase DDE" evidence="1">
    <location>
        <begin position="98"/>
        <end position="237"/>
    </location>
</feature>
<reference evidence="2" key="1">
    <citation type="submission" date="2014-06" db="EMBL/GenBank/DDBJ databases">
        <authorList>
            <person name="Ju J."/>
            <person name="Zhang J."/>
        </authorList>
    </citation>
    <scope>NUCLEOTIDE SEQUENCE</scope>
    <source>
        <strain evidence="2">SscI8</strain>
    </source>
</reference>
<accession>A0A140KMV2</accession>
<protein>
    <submittedName>
        <fullName evidence="2">Related to transposase</fullName>
    </submittedName>
</protein>
<dbReference type="Pfam" id="PF13358">
    <property type="entry name" value="DDE_3"/>
    <property type="match status" value="1"/>
</dbReference>
<dbReference type="PANTHER" id="PTHR46564">
    <property type="entry name" value="TRANSPOSASE"/>
    <property type="match status" value="1"/>
</dbReference>
<dbReference type="EMBL" id="LK056667">
    <property type="protein sequence ID" value="CDR87588.1"/>
    <property type="molecule type" value="Genomic_DNA"/>
</dbReference>
<dbReference type="InterPro" id="IPR038717">
    <property type="entry name" value="Tc1-like_DDE_dom"/>
</dbReference>
<evidence type="ECO:0000259" key="1">
    <source>
        <dbReference type="Pfam" id="PF13358"/>
    </source>
</evidence>
<dbReference type="Gene3D" id="3.30.420.10">
    <property type="entry name" value="Ribonuclease H-like superfamily/Ribonuclease H"/>
    <property type="match status" value="1"/>
</dbReference>
<name>A0A140KMV2_9BASI</name>